<reference evidence="2" key="1">
    <citation type="submission" date="2021-07" db="EMBL/GenBank/DDBJ databases">
        <authorList>
            <person name="Catto M.A."/>
            <person name="Jacobson A."/>
            <person name="Kennedy G."/>
            <person name="Labadie P."/>
            <person name="Hunt B.G."/>
            <person name="Srinivasan R."/>
        </authorList>
    </citation>
    <scope>NUCLEOTIDE SEQUENCE</scope>
    <source>
        <strain evidence="2">PL_HMW_Pooled</strain>
        <tissue evidence="2">Head</tissue>
    </source>
</reference>
<keyword evidence="3" id="KW-1185">Reference proteome</keyword>
<organism evidence="2 3">
    <name type="scientific">Frankliniella fusca</name>
    <dbReference type="NCBI Taxonomy" id="407009"/>
    <lineage>
        <taxon>Eukaryota</taxon>
        <taxon>Metazoa</taxon>
        <taxon>Ecdysozoa</taxon>
        <taxon>Arthropoda</taxon>
        <taxon>Hexapoda</taxon>
        <taxon>Insecta</taxon>
        <taxon>Pterygota</taxon>
        <taxon>Neoptera</taxon>
        <taxon>Paraneoptera</taxon>
        <taxon>Thysanoptera</taxon>
        <taxon>Terebrantia</taxon>
        <taxon>Thripoidea</taxon>
        <taxon>Thripidae</taxon>
        <taxon>Frankliniella</taxon>
    </lineage>
</organism>
<gene>
    <name evidence="2" type="ORF">KUF71_022560</name>
</gene>
<feature type="region of interest" description="Disordered" evidence="1">
    <location>
        <begin position="83"/>
        <end position="230"/>
    </location>
</feature>
<proteinExistence type="predicted"/>
<dbReference type="EMBL" id="JAHWGI010000309">
    <property type="protein sequence ID" value="KAK3913106.1"/>
    <property type="molecule type" value="Genomic_DNA"/>
</dbReference>
<evidence type="ECO:0000256" key="1">
    <source>
        <dbReference type="SAM" id="MobiDB-lite"/>
    </source>
</evidence>
<protein>
    <submittedName>
        <fullName evidence="2">Small kinetochore-associated protein</fullName>
    </submittedName>
</protein>
<evidence type="ECO:0000313" key="2">
    <source>
        <dbReference type="EMBL" id="KAK3913106.1"/>
    </source>
</evidence>
<sequence>MRDDQQLRTCGCVHRYLPAVEHRTVVVRQRSQSATPLRSPRAQPHTRSRPTTPAAQVQIQTTLLHTYENSLASTMPHSLQNTRLTNGARSRSEPHLGDQPGGAGGAARAGTPESGRSSRATHWSRRSPEDLARLARLRSCSRSPVSYREAPVHAHLRPGGPPPDVGTGYGHSYSLPRPFDTTPTGRASRTRAPPPQPAAKFERSRAPSQSGASYYRSRGRSAAGCCCTAG</sequence>
<dbReference type="Proteomes" id="UP001219518">
    <property type="component" value="Unassembled WGS sequence"/>
</dbReference>
<dbReference type="AlphaFoldDB" id="A0AAE1H187"/>
<accession>A0AAE1H187</accession>
<feature type="region of interest" description="Disordered" evidence="1">
    <location>
        <begin position="27"/>
        <end position="56"/>
    </location>
</feature>
<feature type="compositionally biased region" description="Low complexity" evidence="1">
    <location>
        <begin position="210"/>
        <end position="223"/>
    </location>
</feature>
<comment type="caution">
    <text evidence="2">The sequence shown here is derived from an EMBL/GenBank/DDBJ whole genome shotgun (WGS) entry which is preliminary data.</text>
</comment>
<reference evidence="2" key="2">
    <citation type="journal article" date="2023" name="BMC Genomics">
        <title>Pest status, molecular evolution, and epigenetic factors derived from the genome assembly of Frankliniella fusca, a thysanopteran phytovirus vector.</title>
        <authorList>
            <person name="Catto M.A."/>
            <person name="Labadie P.E."/>
            <person name="Jacobson A.L."/>
            <person name="Kennedy G.G."/>
            <person name="Srinivasan R."/>
            <person name="Hunt B.G."/>
        </authorList>
    </citation>
    <scope>NUCLEOTIDE SEQUENCE</scope>
    <source>
        <strain evidence="2">PL_HMW_Pooled</strain>
    </source>
</reference>
<name>A0AAE1H187_9NEOP</name>
<evidence type="ECO:0000313" key="3">
    <source>
        <dbReference type="Proteomes" id="UP001219518"/>
    </source>
</evidence>